<dbReference type="HOGENOM" id="CLU_1350105_0_0_1"/>
<evidence type="ECO:0000313" key="2">
    <source>
        <dbReference type="EMBL" id="EFX59864.1"/>
    </source>
</evidence>
<dbReference type="EMBL" id="GL737683">
    <property type="protein sequence ID" value="EFX59864.1"/>
    <property type="molecule type" value="Genomic_DNA"/>
</dbReference>
<proteinExistence type="predicted"/>
<name>E9I816_DAPPU</name>
<keyword evidence="1" id="KW-0812">Transmembrane</keyword>
<reference evidence="2 3" key="1">
    <citation type="journal article" date="2011" name="Science">
        <title>The ecoresponsive genome of Daphnia pulex.</title>
        <authorList>
            <person name="Colbourne J.K."/>
            <person name="Pfrender M.E."/>
            <person name="Gilbert D."/>
            <person name="Thomas W.K."/>
            <person name="Tucker A."/>
            <person name="Oakley T.H."/>
            <person name="Tokishita S."/>
            <person name="Aerts A."/>
            <person name="Arnold G.J."/>
            <person name="Basu M.K."/>
            <person name="Bauer D.J."/>
            <person name="Caceres C.E."/>
            <person name="Carmel L."/>
            <person name="Casola C."/>
            <person name="Choi J.H."/>
            <person name="Detter J.C."/>
            <person name="Dong Q."/>
            <person name="Dusheyko S."/>
            <person name="Eads B.D."/>
            <person name="Frohlich T."/>
            <person name="Geiler-Samerotte K.A."/>
            <person name="Gerlach D."/>
            <person name="Hatcher P."/>
            <person name="Jogdeo S."/>
            <person name="Krijgsveld J."/>
            <person name="Kriventseva E.V."/>
            <person name="Kultz D."/>
            <person name="Laforsch C."/>
            <person name="Lindquist E."/>
            <person name="Lopez J."/>
            <person name="Manak J.R."/>
            <person name="Muller J."/>
            <person name="Pangilinan J."/>
            <person name="Patwardhan R.P."/>
            <person name="Pitluck S."/>
            <person name="Pritham E.J."/>
            <person name="Rechtsteiner A."/>
            <person name="Rho M."/>
            <person name="Rogozin I.B."/>
            <person name="Sakarya O."/>
            <person name="Salamov A."/>
            <person name="Schaack S."/>
            <person name="Shapiro H."/>
            <person name="Shiga Y."/>
            <person name="Skalitzky C."/>
            <person name="Smith Z."/>
            <person name="Souvorov A."/>
            <person name="Sung W."/>
            <person name="Tang Z."/>
            <person name="Tsuchiya D."/>
            <person name="Tu H."/>
            <person name="Vos H."/>
            <person name="Wang M."/>
            <person name="Wolf Y.I."/>
            <person name="Yamagata H."/>
            <person name="Yamada T."/>
            <person name="Ye Y."/>
            <person name="Shaw J.R."/>
            <person name="Andrews J."/>
            <person name="Crease T.J."/>
            <person name="Tang H."/>
            <person name="Lucas S.M."/>
            <person name="Robertson H.M."/>
            <person name="Bork P."/>
            <person name="Koonin E.V."/>
            <person name="Zdobnov E.M."/>
            <person name="Grigoriev I.V."/>
            <person name="Lynch M."/>
            <person name="Boore J.L."/>
        </authorList>
    </citation>
    <scope>NUCLEOTIDE SEQUENCE [LARGE SCALE GENOMIC DNA]</scope>
</reference>
<keyword evidence="3" id="KW-1185">Reference proteome</keyword>
<dbReference type="Proteomes" id="UP000000305">
    <property type="component" value="Unassembled WGS sequence"/>
</dbReference>
<evidence type="ECO:0000313" key="3">
    <source>
        <dbReference type="Proteomes" id="UP000000305"/>
    </source>
</evidence>
<evidence type="ECO:0000256" key="1">
    <source>
        <dbReference type="SAM" id="Phobius"/>
    </source>
</evidence>
<keyword evidence="1" id="KW-0472">Membrane</keyword>
<dbReference type="KEGG" id="dpx:DAPPUDRAFT_346731"/>
<accession>E9I816</accession>
<feature type="transmembrane region" description="Helical" evidence="1">
    <location>
        <begin position="12"/>
        <end position="30"/>
    </location>
</feature>
<keyword evidence="1" id="KW-1133">Transmembrane helix</keyword>
<organism evidence="2 3">
    <name type="scientific">Daphnia pulex</name>
    <name type="common">Water flea</name>
    <dbReference type="NCBI Taxonomy" id="6669"/>
    <lineage>
        <taxon>Eukaryota</taxon>
        <taxon>Metazoa</taxon>
        <taxon>Ecdysozoa</taxon>
        <taxon>Arthropoda</taxon>
        <taxon>Crustacea</taxon>
        <taxon>Branchiopoda</taxon>
        <taxon>Diplostraca</taxon>
        <taxon>Cladocera</taxon>
        <taxon>Anomopoda</taxon>
        <taxon>Daphniidae</taxon>
        <taxon>Daphnia</taxon>
    </lineage>
</organism>
<sequence length="203" mass="22831">MNLIAELQANVRLRLGAALIVAIFAAYGLLEWRDSREVRLAQYREQTSRLLRLENQQSQAHWQDRALEAQTALKGAERRLWQDESAGLAQAQFQDWLYALLREVKAKSFAVKLTDSETLFEKAKASEAQQDLLLDLKPLRARIEFGSDSQQLLALLAAFNDAKHQVIVDKLNVKPFKTEIELTAWFQIVPSVAAEAASGVGAK</sequence>
<dbReference type="InParanoid" id="E9I816"/>
<protein>
    <submittedName>
        <fullName evidence="2">Uncharacterized protein</fullName>
    </submittedName>
</protein>
<gene>
    <name evidence="2" type="ORF">DAPPUDRAFT_346731</name>
</gene>
<dbReference type="AlphaFoldDB" id="E9I816"/>